<dbReference type="InterPro" id="IPR001347">
    <property type="entry name" value="SIS_dom"/>
</dbReference>
<dbReference type="InterPro" id="IPR046348">
    <property type="entry name" value="SIS_dom_sf"/>
</dbReference>
<sequence>MTGAAAPSVHGAAALPVHGAAAPGRSADLAVALDVIDAQSTGIAALRAALSAGPVASPLAAAFIRAVDIIAALPGRVITSGIGKSGHVARKVQATLASTGTPASFVHPSEASHGDLGMVLQGDAVIALSNSGETAELADLVGHTRRFAIPLLAITSRPDSTLARAADIVLALPPAAEACPITAAPTTSTTMQMMLGDALAVALLRRRGFTANDFGVLHPGGRLGAGLKRVGELMHAGEALPLGHASMTLPDAVVIMTRKAFGCLGVLDGEGRLAGLITDGDLRRALDRDLRTLDCAAVMNTAPRTTTADTLAVEALRQMNDGRTRMGDDGAGRRPITSLFVLDDARRPVGILHIHDLLRAGVA</sequence>
<dbReference type="Gene3D" id="3.10.580.10">
    <property type="entry name" value="CBS-domain"/>
    <property type="match status" value="1"/>
</dbReference>
<dbReference type="PROSITE" id="PS51371">
    <property type="entry name" value="CBS"/>
    <property type="match status" value="2"/>
</dbReference>
<evidence type="ECO:0000259" key="8">
    <source>
        <dbReference type="PROSITE" id="PS51371"/>
    </source>
</evidence>
<dbReference type="SMART" id="SM00116">
    <property type="entry name" value="CBS"/>
    <property type="match status" value="2"/>
</dbReference>
<dbReference type="AlphaFoldDB" id="A0A839UWP3"/>
<dbReference type="GO" id="GO:0046872">
    <property type="term" value="F:metal ion binding"/>
    <property type="evidence" value="ECO:0007669"/>
    <property type="project" value="UniProtKB-KW"/>
</dbReference>
<dbReference type="GO" id="GO:1901135">
    <property type="term" value="P:carbohydrate derivative metabolic process"/>
    <property type="evidence" value="ECO:0007669"/>
    <property type="project" value="InterPro"/>
</dbReference>
<dbReference type="PIRSF" id="PIRSF004692">
    <property type="entry name" value="KdsD_KpsF"/>
    <property type="match status" value="1"/>
</dbReference>
<dbReference type="InterPro" id="IPR035474">
    <property type="entry name" value="SIS_Kpsf"/>
</dbReference>
<dbReference type="InterPro" id="IPR004800">
    <property type="entry name" value="KdsD/KpsF-type"/>
</dbReference>
<dbReference type="CDD" id="cd05014">
    <property type="entry name" value="SIS_Kpsf"/>
    <property type="match status" value="1"/>
</dbReference>
<dbReference type="EC" id="5.3.1.13" evidence="10"/>
<dbReference type="PANTHER" id="PTHR42745:SF1">
    <property type="entry name" value="ARABINOSE 5-PHOSPHATE ISOMERASE KDSD"/>
    <property type="match status" value="1"/>
</dbReference>
<keyword evidence="2" id="KW-0677">Repeat</keyword>
<comment type="similarity">
    <text evidence="1 4">Belongs to the SIS family. GutQ/KpsF subfamily.</text>
</comment>
<proteinExistence type="inferred from homology"/>
<dbReference type="Pfam" id="PF01380">
    <property type="entry name" value="SIS"/>
    <property type="match status" value="1"/>
</dbReference>
<feature type="binding site" evidence="5">
    <location>
        <position position="107"/>
    </location>
    <ligand>
        <name>Zn(2+)</name>
        <dbReference type="ChEBI" id="CHEBI:29105"/>
    </ligand>
</feature>
<evidence type="ECO:0000256" key="6">
    <source>
        <dbReference type="PIRSR" id="PIRSR004692-3"/>
    </source>
</evidence>
<dbReference type="InterPro" id="IPR000644">
    <property type="entry name" value="CBS_dom"/>
</dbReference>
<dbReference type="PROSITE" id="PS51464">
    <property type="entry name" value="SIS"/>
    <property type="match status" value="1"/>
</dbReference>
<evidence type="ECO:0000256" key="4">
    <source>
        <dbReference type="PIRNR" id="PIRNR004692"/>
    </source>
</evidence>
<dbReference type="SUPFAM" id="SSF53697">
    <property type="entry name" value="SIS domain"/>
    <property type="match status" value="1"/>
</dbReference>
<name>A0A839UWP3_9PROT</name>
<dbReference type="InterPro" id="IPR046342">
    <property type="entry name" value="CBS_dom_sf"/>
</dbReference>
<evidence type="ECO:0000256" key="3">
    <source>
        <dbReference type="ARBA" id="ARBA00023122"/>
    </source>
</evidence>
<dbReference type="PANTHER" id="PTHR42745">
    <property type="match status" value="1"/>
</dbReference>
<feature type="site" description="Catalytically relevant" evidence="6">
    <location>
        <position position="177"/>
    </location>
</feature>
<reference evidence="10 11" key="1">
    <citation type="submission" date="2020-08" db="EMBL/GenBank/DDBJ databases">
        <title>Genomic Encyclopedia of Type Strains, Phase III (KMG-III): the genomes of soil and plant-associated and newly described type strains.</title>
        <authorList>
            <person name="Whitman W."/>
        </authorList>
    </citation>
    <scope>NUCLEOTIDE SEQUENCE [LARGE SCALE GENOMIC DNA]</scope>
    <source>
        <strain evidence="10 11">CECT 8088</strain>
    </source>
</reference>
<dbReference type="Gene3D" id="3.40.50.10490">
    <property type="entry name" value="Glucose-6-phosphate isomerase like protein, domain 1"/>
    <property type="match status" value="1"/>
</dbReference>
<dbReference type="Proteomes" id="UP000557688">
    <property type="component" value="Unassembled WGS sequence"/>
</dbReference>
<dbReference type="GO" id="GO:0097367">
    <property type="term" value="F:carbohydrate derivative binding"/>
    <property type="evidence" value="ECO:0007669"/>
    <property type="project" value="InterPro"/>
</dbReference>
<gene>
    <name evidence="10" type="ORF">FHR90_000607</name>
</gene>
<dbReference type="EMBL" id="JACHXV010000002">
    <property type="protein sequence ID" value="MBB3172793.1"/>
    <property type="molecule type" value="Genomic_DNA"/>
</dbReference>
<keyword evidence="5" id="KW-0862">Zinc</keyword>
<dbReference type="GO" id="GO:0005975">
    <property type="term" value="P:carbohydrate metabolic process"/>
    <property type="evidence" value="ECO:0007669"/>
    <property type="project" value="InterPro"/>
</dbReference>
<evidence type="ECO:0000313" key="11">
    <source>
        <dbReference type="Proteomes" id="UP000557688"/>
    </source>
</evidence>
<evidence type="ECO:0000256" key="2">
    <source>
        <dbReference type="ARBA" id="ARBA00022737"/>
    </source>
</evidence>
<dbReference type="RefSeq" id="WP_183274730.1">
    <property type="nucleotide sequence ID" value="NZ_JACHXV010000002.1"/>
</dbReference>
<comment type="caution">
    <text evidence="10">The sequence shown here is derived from an EMBL/GenBank/DDBJ whole genome shotgun (WGS) entry which is preliminary data.</text>
</comment>
<evidence type="ECO:0000259" key="9">
    <source>
        <dbReference type="PROSITE" id="PS51464"/>
    </source>
</evidence>
<dbReference type="NCBIfam" id="TIGR00393">
    <property type="entry name" value="kpsF"/>
    <property type="match status" value="1"/>
</dbReference>
<feature type="site" description="Catalytically relevant" evidence="6">
    <location>
        <position position="84"/>
    </location>
</feature>
<keyword evidence="5" id="KW-0479">Metal-binding</keyword>
<keyword evidence="10" id="KW-0413">Isomerase</keyword>
<evidence type="ECO:0000256" key="5">
    <source>
        <dbReference type="PIRSR" id="PIRSR004692-2"/>
    </source>
</evidence>
<dbReference type="GO" id="GO:0019146">
    <property type="term" value="F:arabinose-5-phosphate isomerase activity"/>
    <property type="evidence" value="ECO:0007669"/>
    <property type="project" value="UniProtKB-EC"/>
</dbReference>
<organism evidence="10 11">
    <name type="scientific">Endobacter medicaginis</name>
    <dbReference type="NCBI Taxonomy" id="1181271"/>
    <lineage>
        <taxon>Bacteria</taxon>
        <taxon>Pseudomonadati</taxon>
        <taxon>Pseudomonadota</taxon>
        <taxon>Alphaproteobacteria</taxon>
        <taxon>Acetobacterales</taxon>
        <taxon>Acetobacteraceae</taxon>
        <taxon>Endobacter</taxon>
    </lineage>
</organism>
<evidence type="ECO:0000313" key="10">
    <source>
        <dbReference type="EMBL" id="MBB3172793.1"/>
    </source>
</evidence>
<protein>
    <submittedName>
        <fullName evidence="10">Arabinose-5-phosphate isomerase</fullName>
        <ecNumber evidence="10">5.3.1.13</ecNumber>
    </submittedName>
</protein>
<accession>A0A839UWP3</accession>
<feature type="site" description="Catalytically relevant" evidence="6">
    <location>
        <position position="218"/>
    </location>
</feature>
<feature type="domain" description="CBS" evidence="8">
    <location>
        <begin position="234"/>
        <end position="293"/>
    </location>
</feature>
<dbReference type="Pfam" id="PF00571">
    <property type="entry name" value="CBS"/>
    <property type="match status" value="2"/>
</dbReference>
<dbReference type="CDD" id="cd04604">
    <property type="entry name" value="CBS_pair_SIS_assoc"/>
    <property type="match status" value="1"/>
</dbReference>
<evidence type="ECO:0000256" key="7">
    <source>
        <dbReference type="PROSITE-ProRule" id="PRU00703"/>
    </source>
</evidence>
<dbReference type="InterPro" id="IPR050986">
    <property type="entry name" value="GutQ/KpsF_isomerases"/>
</dbReference>
<evidence type="ECO:0000256" key="1">
    <source>
        <dbReference type="ARBA" id="ARBA00008165"/>
    </source>
</evidence>
<feature type="domain" description="SIS" evidence="9">
    <location>
        <begin position="66"/>
        <end position="209"/>
    </location>
</feature>
<keyword evidence="3 7" id="KW-0129">CBS domain</keyword>
<dbReference type="FunFam" id="3.40.50.10490:FF:000011">
    <property type="entry name" value="Arabinose 5-phosphate isomerase"/>
    <property type="match status" value="1"/>
</dbReference>
<feature type="domain" description="CBS" evidence="8">
    <location>
        <begin position="299"/>
        <end position="363"/>
    </location>
</feature>
<feature type="site" description="Catalytically relevant" evidence="6">
    <location>
        <position position="136"/>
    </location>
</feature>
<keyword evidence="11" id="KW-1185">Reference proteome</keyword>